<comment type="catalytic activity">
    <reaction evidence="3 4">
        <text>N(6),N(6)-dimethyl-L-lysyl(36)-[histone H3] + 2 2-oxoglutarate + 2 O2 = L-lysyl(36)-[histone H3] + 2 formaldehyde + 2 succinate + 2 CO2</text>
        <dbReference type="Rhea" id="RHEA:42032"/>
        <dbReference type="Rhea" id="RHEA-COMP:9785"/>
        <dbReference type="Rhea" id="RHEA-COMP:9787"/>
        <dbReference type="ChEBI" id="CHEBI:15379"/>
        <dbReference type="ChEBI" id="CHEBI:16526"/>
        <dbReference type="ChEBI" id="CHEBI:16810"/>
        <dbReference type="ChEBI" id="CHEBI:16842"/>
        <dbReference type="ChEBI" id="CHEBI:29969"/>
        <dbReference type="ChEBI" id="CHEBI:30031"/>
        <dbReference type="ChEBI" id="CHEBI:61976"/>
        <dbReference type="EC" id="1.14.11.27"/>
    </reaction>
</comment>
<evidence type="ECO:0000313" key="7">
    <source>
        <dbReference type="EMBL" id="PAV84659.1"/>
    </source>
</evidence>
<dbReference type="EC" id="1.14.11.27" evidence="4"/>
<dbReference type="SMART" id="SM00558">
    <property type="entry name" value="JmjC"/>
    <property type="match status" value="1"/>
</dbReference>
<feature type="domain" description="JmjC" evidence="6">
    <location>
        <begin position="584"/>
        <end position="728"/>
    </location>
</feature>
<feature type="compositionally biased region" description="Basic and acidic residues" evidence="5">
    <location>
        <begin position="68"/>
        <end position="97"/>
    </location>
</feature>
<feature type="compositionally biased region" description="Acidic residues" evidence="5">
    <location>
        <begin position="342"/>
        <end position="371"/>
    </location>
</feature>
<evidence type="ECO:0000256" key="4">
    <source>
        <dbReference type="RuleBase" id="RU366061"/>
    </source>
</evidence>
<keyword evidence="4" id="KW-0223">Dioxygenase</keyword>
<comment type="cofactor">
    <cofactor evidence="4">
        <name>Fe(2+)</name>
        <dbReference type="ChEBI" id="CHEBI:29033"/>
    </cofactor>
    <text evidence="4">Binds 1 Fe(2+) ion per subunit.</text>
</comment>
<feature type="compositionally biased region" description="Basic and acidic residues" evidence="5">
    <location>
        <begin position="134"/>
        <end position="182"/>
    </location>
</feature>
<name>A0A2A2LEP9_9BILA</name>
<sequence>MARTKPAAKAEQKPTPEKLKRKLAELKKSTVVGEADEDSNSGRSATNSPDSEAGKQARQGNGAVGRKSSQEQAKKDLKQQIKQDKSKDRWSSIEKGETGLSAAEVFRSFDSQTPTTEAKVNGKASSRKQKRKKTSDGLDAPRIEVHGNKKQKVEEEKDEQSTHSAKAKDKSTVRMEKDKDNTPQKSKSSLSQNEKVNGSGSRKGSSNIFKSLLESSPPGIASPNFTIATNSSPNADTAIYSSAMKKSRGSKQNHVTESPDGILVNSSASKIKQTPKGKNASVVNHTVLLSDDDEEEAKTKRMNKTKTEKSKADEIEMDEDSFLMQRRKGSAKKNRLRVDSSSNDDEEEEEEEESDEDEDEIETEMDEDEESSDNRADAHIRNAIRKHFIDDEAEEVNVPIDEQDEELTSEDGFIVDDGEDLMTTDDDDENSDPTAVEGEEEMVTDESSDDDLMGEDRQPETVQGTLRMGFEPVNLDAFPFNVEDSLISANRTFAWLISPYDSQKFFNDVYQKTVLYVKRNNRKHYGNLFSAVSLAKILEEQYLEYTTNINVALYKDGKRTTLNGKGQAYANVVRDHIQNGCSIQLVNPQTFDDRIWYICELLQELFGCFVGANTYLTPSGSAGFAPHWDDIDAFILQVEGRKHWTVYAPRDAQEELPLESSGNFSPSDLSGRRPVWEGWVETGDMLYVPRGFIHMAKTDPSTHSLHVTLSTGMHHSFTDLLKHMMDDALDLLSEMRSKTRRGLPVGYLDMGGVAELPYSNEEQHIQKFVHPLYRHLRALRNMAAERMGDSAIDLMAREFFKTALPPRLTPAERERSVLGVKTNLLNKKPLEWSMKNKVRIIRRHTQR</sequence>
<evidence type="ECO:0000313" key="8">
    <source>
        <dbReference type="Proteomes" id="UP000218231"/>
    </source>
</evidence>
<keyword evidence="4" id="KW-0560">Oxidoreductase</keyword>
<feature type="compositionally biased region" description="Polar residues" evidence="5">
    <location>
        <begin position="41"/>
        <end position="50"/>
    </location>
</feature>
<dbReference type="GO" id="GO:0032453">
    <property type="term" value="F:histone H3K4 demethylase activity"/>
    <property type="evidence" value="ECO:0007669"/>
    <property type="project" value="TreeGrafter"/>
</dbReference>
<comment type="caution">
    <text evidence="7">The sequence shown here is derived from an EMBL/GenBank/DDBJ whole genome shotgun (WGS) entry which is preliminary data.</text>
</comment>
<keyword evidence="4" id="KW-0539">Nucleus</keyword>
<evidence type="ECO:0000256" key="3">
    <source>
        <dbReference type="ARBA" id="ARBA00047915"/>
    </source>
</evidence>
<dbReference type="InterPro" id="IPR003347">
    <property type="entry name" value="JmjC_dom"/>
</dbReference>
<dbReference type="GO" id="GO:0140680">
    <property type="term" value="F:histone H3K36me/H3K36me2 demethylase activity"/>
    <property type="evidence" value="ECO:0007669"/>
    <property type="project" value="UniProtKB-EC"/>
</dbReference>
<feature type="compositionally biased region" description="Polar residues" evidence="5">
    <location>
        <begin position="223"/>
        <end position="235"/>
    </location>
</feature>
<dbReference type="SUPFAM" id="SSF51197">
    <property type="entry name" value="Clavaminate synthase-like"/>
    <property type="match status" value="1"/>
</dbReference>
<keyword evidence="4" id="KW-0805">Transcription regulation</keyword>
<evidence type="ECO:0000256" key="1">
    <source>
        <dbReference type="ARBA" id="ARBA00022723"/>
    </source>
</evidence>
<dbReference type="Gene3D" id="2.60.120.650">
    <property type="entry name" value="Cupin"/>
    <property type="match status" value="1"/>
</dbReference>
<dbReference type="AlphaFoldDB" id="A0A2A2LEP9"/>
<keyword evidence="2 4" id="KW-0408">Iron</keyword>
<dbReference type="Gene3D" id="3.90.930.40">
    <property type="match status" value="1"/>
</dbReference>
<dbReference type="Pfam" id="PF08007">
    <property type="entry name" value="JmjC_2"/>
    <property type="match status" value="1"/>
</dbReference>
<dbReference type="Proteomes" id="UP000218231">
    <property type="component" value="Unassembled WGS sequence"/>
</dbReference>
<dbReference type="PROSITE" id="PS51184">
    <property type="entry name" value="JMJC"/>
    <property type="match status" value="1"/>
</dbReference>
<feature type="region of interest" description="Disordered" evidence="5">
    <location>
        <begin position="1"/>
        <end position="379"/>
    </location>
</feature>
<dbReference type="EMBL" id="LIAE01006829">
    <property type="protein sequence ID" value="PAV84659.1"/>
    <property type="molecule type" value="Genomic_DNA"/>
</dbReference>
<accession>A0A2A2LEP9</accession>
<evidence type="ECO:0000256" key="2">
    <source>
        <dbReference type="ARBA" id="ARBA00023004"/>
    </source>
</evidence>
<feature type="compositionally biased region" description="Basic residues" evidence="5">
    <location>
        <begin position="325"/>
        <end position="335"/>
    </location>
</feature>
<dbReference type="GO" id="GO:0005730">
    <property type="term" value="C:nucleolus"/>
    <property type="evidence" value="ECO:0007669"/>
    <property type="project" value="TreeGrafter"/>
</dbReference>
<proteinExistence type="inferred from homology"/>
<dbReference type="STRING" id="2018661.A0A2A2LEP9"/>
<keyword evidence="4" id="KW-0804">Transcription</keyword>
<dbReference type="GO" id="GO:0005506">
    <property type="term" value="F:iron ion binding"/>
    <property type="evidence" value="ECO:0007669"/>
    <property type="project" value="UniProtKB-UniRule"/>
</dbReference>
<keyword evidence="8" id="KW-1185">Reference proteome</keyword>
<comment type="subcellular location">
    <subcellularLocation>
        <location evidence="4">Nucleus</location>
    </subcellularLocation>
</comment>
<dbReference type="OrthoDB" id="425950at2759"/>
<feature type="region of interest" description="Disordered" evidence="5">
    <location>
        <begin position="419"/>
        <end position="458"/>
    </location>
</feature>
<protein>
    <recommendedName>
        <fullName evidence="4">Bifunctional lysine-specific demethylase and histidyl-hydroxylase</fullName>
        <ecNumber evidence="4">1.14.11.27</ecNumber>
    </recommendedName>
</protein>
<evidence type="ECO:0000259" key="6">
    <source>
        <dbReference type="PROSITE" id="PS51184"/>
    </source>
</evidence>
<dbReference type="InterPro" id="IPR039994">
    <property type="entry name" value="NO66-like"/>
</dbReference>
<keyword evidence="1 4" id="KW-0479">Metal-binding</keyword>
<organism evidence="7 8">
    <name type="scientific">Diploscapter pachys</name>
    <dbReference type="NCBI Taxonomy" id="2018661"/>
    <lineage>
        <taxon>Eukaryota</taxon>
        <taxon>Metazoa</taxon>
        <taxon>Ecdysozoa</taxon>
        <taxon>Nematoda</taxon>
        <taxon>Chromadorea</taxon>
        <taxon>Rhabditida</taxon>
        <taxon>Rhabditina</taxon>
        <taxon>Rhabditomorpha</taxon>
        <taxon>Rhabditoidea</taxon>
        <taxon>Rhabditidae</taxon>
        <taxon>Diploscapter</taxon>
    </lineage>
</organism>
<reference evidence="7 8" key="1">
    <citation type="journal article" date="2017" name="Curr. Biol.">
        <title>Genome architecture and evolution of a unichromosomal asexual nematode.</title>
        <authorList>
            <person name="Fradin H."/>
            <person name="Zegar C."/>
            <person name="Gutwein M."/>
            <person name="Lucas J."/>
            <person name="Kovtun M."/>
            <person name="Corcoran D."/>
            <person name="Baugh L.R."/>
            <person name="Kiontke K."/>
            <person name="Gunsalus K."/>
            <person name="Fitch D.H."/>
            <person name="Piano F."/>
        </authorList>
    </citation>
    <scope>NUCLEOTIDE SEQUENCE [LARGE SCALE GENOMIC DNA]</scope>
    <source>
        <strain evidence="7">PF1309</strain>
    </source>
</reference>
<feature type="compositionally biased region" description="Basic and acidic residues" evidence="5">
    <location>
        <begin position="305"/>
        <end position="314"/>
    </location>
</feature>
<feature type="compositionally biased region" description="Acidic residues" evidence="5">
    <location>
        <begin position="419"/>
        <end position="453"/>
    </location>
</feature>
<evidence type="ECO:0000256" key="5">
    <source>
        <dbReference type="SAM" id="MobiDB-lite"/>
    </source>
</evidence>
<dbReference type="Gene3D" id="1.10.10.1500">
    <property type="entry name" value="JmjC domain-containing ribosomal oxygenase (ROX), dimer domain"/>
    <property type="match status" value="1"/>
</dbReference>
<dbReference type="PANTHER" id="PTHR13096">
    <property type="entry name" value="MINA53 MYC INDUCED NUCLEAR ANTIGEN"/>
    <property type="match status" value="1"/>
</dbReference>
<feature type="compositionally biased region" description="Polar residues" evidence="5">
    <location>
        <begin position="109"/>
        <end position="118"/>
    </location>
</feature>
<comment type="function">
    <text evidence="4">Oxygenase that can act as both a histone lysine demethylase and a ribosomal histidine hydroxylase.</text>
</comment>
<dbReference type="PANTHER" id="PTHR13096:SF8">
    <property type="entry name" value="RIBOSOMAL OXYGENASE 1"/>
    <property type="match status" value="1"/>
</dbReference>
<feature type="compositionally biased region" description="Basic and acidic residues" evidence="5">
    <location>
        <begin position="8"/>
        <end position="28"/>
    </location>
</feature>
<feature type="compositionally biased region" description="Polar residues" evidence="5">
    <location>
        <begin position="183"/>
        <end position="209"/>
    </location>
</feature>
<gene>
    <name evidence="7" type="ORF">WR25_00751</name>
</gene>
<comment type="similarity">
    <text evidence="4">Belongs to the ROX family.</text>
</comment>